<feature type="domain" description="M23ase beta-sheet core" evidence="2">
    <location>
        <begin position="301"/>
        <end position="402"/>
    </location>
</feature>
<dbReference type="InterPro" id="IPR050570">
    <property type="entry name" value="Cell_wall_metabolism_enzyme"/>
</dbReference>
<dbReference type="PANTHER" id="PTHR21666">
    <property type="entry name" value="PEPTIDASE-RELATED"/>
    <property type="match status" value="1"/>
</dbReference>
<evidence type="ECO:0000313" key="4">
    <source>
        <dbReference type="Proteomes" id="UP000176233"/>
    </source>
</evidence>
<dbReference type="EMBL" id="MFEJ01000019">
    <property type="protein sequence ID" value="OGE80181.1"/>
    <property type="molecule type" value="Genomic_DNA"/>
</dbReference>
<dbReference type="CDD" id="cd12797">
    <property type="entry name" value="M23_peptidase"/>
    <property type="match status" value="1"/>
</dbReference>
<organism evidence="3 4">
    <name type="scientific">Candidatus Doudnabacteria bacterium RIFCSPHIGHO2_01_FULL_45_18</name>
    <dbReference type="NCBI Taxonomy" id="1817823"/>
    <lineage>
        <taxon>Bacteria</taxon>
        <taxon>Candidatus Doudnaibacteriota</taxon>
    </lineage>
</organism>
<evidence type="ECO:0000313" key="3">
    <source>
        <dbReference type="EMBL" id="OGE80181.1"/>
    </source>
</evidence>
<gene>
    <name evidence="3" type="ORF">A2660_02525</name>
</gene>
<dbReference type="Pfam" id="PF01551">
    <property type="entry name" value="Peptidase_M23"/>
    <property type="match status" value="1"/>
</dbReference>
<dbReference type="Gene3D" id="6.10.250.3150">
    <property type="match status" value="1"/>
</dbReference>
<dbReference type="SUPFAM" id="SSF51261">
    <property type="entry name" value="Duplicated hybrid motif"/>
    <property type="match status" value="1"/>
</dbReference>
<dbReference type="AlphaFoldDB" id="A0A1F5NR91"/>
<evidence type="ECO:0000256" key="1">
    <source>
        <dbReference type="SAM" id="Coils"/>
    </source>
</evidence>
<name>A0A1F5NR91_9BACT</name>
<dbReference type="InterPro" id="IPR016047">
    <property type="entry name" value="M23ase_b-sheet_dom"/>
</dbReference>
<protein>
    <recommendedName>
        <fullName evidence="2">M23ase beta-sheet core domain-containing protein</fullName>
    </recommendedName>
</protein>
<dbReference type="Gene3D" id="2.70.70.10">
    <property type="entry name" value="Glucose Permease (Domain IIA)"/>
    <property type="match status" value="1"/>
</dbReference>
<proteinExistence type="predicted"/>
<accession>A0A1F5NR91</accession>
<sequence length="435" mass="47795">MFYHLKQKNHNIKKVMIALLLLGVIFAMGAKPHVTGQSASELAKQKQAKQEELNAILSKITDYQSQIKKAQSQVNSLKNTLNILNLQIVETQAQIEVTENKIATTNLEIADVTNQIIETEAQIAKQKNILKSLIAEINDLDQRSPLEIALENENFQQFLDQVQYISSIQQQSQESLTKIKQLKADLDLRQADLKRERINLDTLLTQLDLTKAGLAGQQKAKQQVLDQTKGQEKAYQKLLADSEAAEAQLSKEINDLDSQIAAKLGTANRLKPIHGLIAWPMQGILTQGYGNTGFTKLGYTYHNGIDIAGPPGTPIYATANGTVVGTGTGSGAYGNWVAIKHDVGKFAGKAIVSVYGHMSTFKLKSGQTVKEGELVGFEGNTGNTTRLLYGSHRGYHLHFTIFDARGFGVAEGTYTSLYGPYQVPYGATYNPLDFL</sequence>
<dbReference type="GO" id="GO:0004222">
    <property type="term" value="F:metalloendopeptidase activity"/>
    <property type="evidence" value="ECO:0007669"/>
    <property type="project" value="TreeGrafter"/>
</dbReference>
<dbReference type="InterPro" id="IPR011055">
    <property type="entry name" value="Dup_hybrid_motif"/>
</dbReference>
<dbReference type="PANTHER" id="PTHR21666:SF270">
    <property type="entry name" value="MUREIN HYDROLASE ACTIVATOR ENVC"/>
    <property type="match status" value="1"/>
</dbReference>
<reference evidence="3 4" key="1">
    <citation type="journal article" date="2016" name="Nat. Commun.">
        <title>Thousands of microbial genomes shed light on interconnected biogeochemical processes in an aquifer system.</title>
        <authorList>
            <person name="Anantharaman K."/>
            <person name="Brown C.T."/>
            <person name="Hug L.A."/>
            <person name="Sharon I."/>
            <person name="Castelle C.J."/>
            <person name="Probst A.J."/>
            <person name="Thomas B.C."/>
            <person name="Singh A."/>
            <person name="Wilkins M.J."/>
            <person name="Karaoz U."/>
            <person name="Brodie E.L."/>
            <person name="Williams K.H."/>
            <person name="Hubbard S.S."/>
            <person name="Banfield J.F."/>
        </authorList>
    </citation>
    <scope>NUCLEOTIDE SEQUENCE [LARGE SCALE GENOMIC DNA]</scope>
</reference>
<dbReference type="Proteomes" id="UP000176233">
    <property type="component" value="Unassembled WGS sequence"/>
</dbReference>
<evidence type="ECO:0000259" key="2">
    <source>
        <dbReference type="Pfam" id="PF01551"/>
    </source>
</evidence>
<feature type="coiled-coil region" evidence="1">
    <location>
        <begin position="39"/>
        <end position="143"/>
    </location>
</feature>
<comment type="caution">
    <text evidence="3">The sequence shown here is derived from an EMBL/GenBank/DDBJ whole genome shotgun (WGS) entry which is preliminary data.</text>
</comment>
<keyword evidence="1" id="KW-0175">Coiled coil</keyword>